<evidence type="ECO:0000313" key="1">
    <source>
        <dbReference type="EMBL" id="EDK88423.1"/>
    </source>
</evidence>
<dbReference type="Proteomes" id="UP000001921">
    <property type="component" value="Chromosome"/>
</dbReference>
<organism evidence="1">
    <name type="scientific">Fusobacterium polymorphum ATCC 10953</name>
    <dbReference type="NCBI Taxonomy" id="393480"/>
    <lineage>
        <taxon>Bacteria</taxon>
        <taxon>Fusobacteriati</taxon>
        <taxon>Fusobacteriota</taxon>
        <taxon>Fusobacteriia</taxon>
        <taxon>Fusobacteriales</taxon>
        <taxon>Fusobacteriaceae</taxon>
        <taxon>Fusobacterium</taxon>
    </lineage>
</organism>
<dbReference type="AlphaFoldDB" id="A5TU48"/>
<accession>A5TU48</accession>
<name>A5TU48_FUSNP</name>
<sequence>MYFYIRKKYRRKGLKNKDLMLLYNKRINKKLKGLTLVFYIS</sequence>
<dbReference type="HOGENOM" id="CLU_3270487_0_0_0"/>
<proteinExistence type="predicted"/>
<reference evidence="1" key="2">
    <citation type="submission" date="2007-05" db="EMBL/GenBank/DDBJ databases">
        <title>Genome sequence of Fusobacterium nucleatum subspecies polymorphum - a genetically tractable Fusobacterium.</title>
        <authorList>
            <person name="Karpathy S.E."/>
            <person name="Xiang Q."/>
            <person name="Gioia J."/>
            <person name="Jiang H."/>
            <person name="Liu Y."/>
            <person name="Petrosino J.F."/>
            <person name="Yerrapragada S."/>
            <person name="Fox G.E."/>
            <person name="Kinder Haake S."/>
            <person name="Weinstock G.M."/>
            <person name="Highlander S.K."/>
        </authorList>
    </citation>
    <scope>NUCLEOTIDE SEQUENCE [LARGE SCALE GENOMIC DNA]</scope>
    <source>
        <strain evidence="1">ATCC 10953</strain>
    </source>
</reference>
<reference evidence="1" key="1">
    <citation type="submission" date="2006-07" db="EMBL/GenBank/DDBJ databases">
        <authorList>
            <person name="Qin X."/>
            <person name="Weinstock G.M."/>
        </authorList>
    </citation>
    <scope>NUCLEOTIDE SEQUENCE [LARGE SCALE GENOMIC DNA]</scope>
    <source>
        <strain evidence="1">ATCC 10953</strain>
    </source>
</reference>
<protein>
    <submittedName>
        <fullName evidence="1">Uncharacterized protein</fullName>
    </submittedName>
</protein>
<dbReference type="EMBL" id="CM000440">
    <property type="protein sequence ID" value="EDK88423.1"/>
    <property type="molecule type" value="Genomic_DNA"/>
</dbReference>
<gene>
    <name evidence="1" type="ORF">FNP_0617</name>
</gene>